<feature type="transmembrane region" description="Helical" evidence="1">
    <location>
        <begin position="148"/>
        <end position="167"/>
    </location>
</feature>
<keyword evidence="1" id="KW-0812">Transmembrane</keyword>
<keyword evidence="3" id="KW-1185">Reference proteome</keyword>
<dbReference type="AlphaFoldDB" id="A0A2P8HH70"/>
<evidence type="ECO:0000256" key="1">
    <source>
        <dbReference type="SAM" id="Phobius"/>
    </source>
</evidence>
<dbReference type="RefSeq" id="WP_106529889.1">
    <property type="nucleotide sequence ID" value="NZ_PYAW01000004.1"/>
</dbReference>
<dbReference type="OrthoDB" id="979241at2"/>
<reference evidence="2 3" key="1">
    <citation type="submission" date="2018-03" db="EMBL/GenBank/DDBJ databases">
        <title>Genomic Encyclopedia of Archaeal and Bacterial Type Strains, Phase II (KMG-II): from individual species to whole genera.</title>
        <authorList>
            <person name="Goeker M."/>
        </authorList>
    </citation>
    <scope>NUCLEOTIDE SEQUENCE [LARGE SCALE GENOMIC DNA]</scope>
    <source>
        <strain evidence="2 3">DSM 24859</strain>
    </source>
</reference>
<protein>
    <submittedName>
        <fullName evidence="2">Uncharacterized protein</fullName>
    </submittedName>
</protein>
<feature type="transmembrane region" description="Helical" evidence="1">
    <location>
        <begin position="71"/>
        <end position="89"/>
    </location>
</feature>
<keyword evidence="1" id="KW-1133">Transmembrane helix</keyword>
<gene>
    <name evidence="2" type="ORF">CLV51_104274</name>
</gene>
<dbReference type="EMBL" id="PYAW01000004">
    <property type="protein sequence ID" value="PSL45568.1"/>
    <property type="molecule type" value="Genomic_DNA"/>
</dbReference>
<sequence length="198" mass="22401">MEFEELQKIWDLQNSQPLYTINEKALYNRIAAKKKQALHITNTSELLLIIVYIGSASFILGMNLSGQHGNIFMFLMAAWIFIIALYLLMSRIRRIKGSKRFDRSIGGDLSHAISTATYQVRLSQLMRWNMLPIGILALLGVGEGGKPAWVIVLLLIFFAFAYYAGGLEHSIYKARKRDLEILQNKLKNEASSGDDSSE</sequence>
<evidence type="ECO:0000313" key="2">
    <source>
        <dbReference type="EMBL" id="PSL45568.1"/>
    </source>
</evidence>
<comment type="caution">
    <text evidence="2">The sequence shown here is derived from an EMBL/GenBank/DDBJ whole genome shotgun (WGS) entry which is preliminary data.</text>
</comment>
<feature type="transmembrane region" description="Helical" evidence="1">
    <location>
        <begin position="46"/>
        <end position="65"/>
    </location>
</feature>
<proteinExistence type="predicted"/>
<name>A0A2P8HH70_CHINA</name>
<keyword evidence="1" id="KW-0472">Membrane</keyword>
<feature type="transmembrane region" description="Helical" evidence="1">
    <location>
        <begin position="125"/>
        <end position="142"/>
    </location>
</feature>
<dbReference type="Proteomes" id="UP000240971">
    <property type="component" value="Unassembled WGS sequence"/>
</dbReference>
<evidence type="ECO:0000313" key="3">
    <source>
        <dbReference type="Proteomes" id="UP000240971"/>
    </source>
</evidence>
<accession>A0A2P8HH70</accession>
<organism evidence="2 3">
    <name type="scientific">Chitinophaga niastensis</name>
    <dbReference type="NCBI Taxonomy" id="536980"/>
    <lineage>
        <taxon>Bacteria</taxon>
        <taxon>Pseudomonadati</taxon>
        <taxon>Bacteroidota</taxon>
        <taxon>Chitinophagia</taxon>
        <taxon>Chitinophagales</taxon>
        <taxon>Chitinophagaceae</taxon>
        <taxon>Chitinophaga</taxon>
    </lineage>
</organism>